<feature type="region of interest" description="Disordered" evidence="4">
    <location>
        <begin position="180"/>
        <end position="307"/>
    </location>
</feature>
<dbReference type="InterPro" id="IPR027643">
    <property type="entry name" value="Formin-like_plant"/>
</dbReference>
<feature type="coiled-coil region" evidence="3">
    <location>
        <begin position="646"/>
        <end position="673"/>
    </location>
</feature>
<dbReference type="Gene3D" id="1.20.58.2220">
    <property type="entry name" value="Formin, FH2 domain"/>
    <property type="match status" value="1"/>
</dbReference>
<evidence type="ECO:0000256" key="2">
    <source>
        <dbReference type="RuleBase" id="RU361260"/>
    </source>
</evidence>
<feature type="domain" description="FH2" evidence="7">
    <location>
        <begin position="295"/>
        <end position="733"/>
    </location>
</feature>
<keyword evidence="5" id="KW-0812">Transmembrane</keyword>
<dbReference type="PROSITE" id="PS51444">
    <property type="entry name" value="FH2"/>
    <property type="match status" value="1"/>
</dbReference>
<organism evidence="8 9">
    <name type="scientific">Coffea canephora</name>
    <name type="common">Robusta coffee</name>
    <dbReference type="NCBI Taxonomy" id="49390"/>
    <lineage>
        <taxon>Eukaryota</taxon>
        <taxon>Viridiplantae</taxon>
        <taxon>Streptophyta</taxon>
        <taxon>Embryophyta</taxon>
        <taxon>Tracheophyta</taxon>
        <taxon>Spermatophyta</taxon>
        <taxon>Magnoliopsida</taxon>
        <taxon>eudicotyledons</taxon>
        <taxon>Gunneridae</taxon>
        <taxon>Pentapetalae</taxon>
        <taxon>asterids</taxon>
        <taxon>lamiids</taxon>
        <taxon>Gentianales</taxon>
        <taxon>Rubiaceae</taxon>
        <taxon>Ixoroideae</taxon>
        <taxon>Gardenieae complex</taxon>
        <taxon>Bertiereae - Coffeeae clade</taxon>
        <taxon>Coffeeae</taxon>
        <taxon>Coffea</taxon>
    </lineage>
</organism>
<feature type="region of interest" description="Disordered" evidence="4">
    <location>
        <begin position="49"/>
        <end position="80"/>
    </location>
</feature>
<comment type="similarity">
    <text evidence="1">Belongs to the formin-like family. Class-I subfamily.</text>
</comment>
<dbReference type="FunCoup" id="A0A068TVD7">
    <property type="interactions" value="34"/>
</dbReference>
<keyword evidence="6" id="KW-0732">Signal</keyword>
<dbReference type="InterPro" id="IPR042201">
    <property type="entry name" value="FH2_Formin_sf"/>
</dbReference>
<feature type="region of interest" description="Disordered" evidence="4">
    <location>
        <begin position="719"/>
        <end position="759"/>
    </location>
</feature>
<dbReference type="STRING" id="49390.A0A068TVD7"/>
<keyword evidence="5" id="KW-0472">Membrane</keyword>
<dbReference type="AlphaFoldDB" id="A0A068TVD7"/>
<evidence type="ECO:0000256" key="6">
    <source>
        <dbReference type="SAM" id="SignalP"/>
    </source>
</evidence>
<dbReference type="OrthoDB" id="1668162at2759"/>
<feature type="compositionally biased region" description="Pro residues" evidence="4">
    <location>
        <begin position="49"/>
        <end position="70"/>
    </location>
</feature>
<feature type="signal peptide" evidence="6">
    <location>
        <begin position="1"/>
        <end position="27"/>
    </location>
</feature>
<evidence type="ECO:0000256" key="4">
    <source>
        <dbReference type="SAM" id="MobiDB-lite"/>
    </source>
</evidence>
<keyword evidence="9" id="KW-1185">Reference proteome</keyword>
<dbReference type="PANTHER" id="PTHR23213">
    <property type="entry name" value="FORMIN-RELATED"/>
    <property type="match status" value="1"/>
</dbReference>
<dbReference type="Gramene" id="CDP00230">
    <property type="protein sequence ID" value="CDP00230"/>
    <property type="gene ID" value="GSCOC_T00032111001"/>
</dbReference>
<dbReference type="InParanoid" id="A0A068TVD7"/>
<dbReference type="GO" id="GO:0045010">
    <property type="term" value="P:actin nucleation"/>
    <property type="evidence" value="ECO:0007669"/>
    <property type="project" value="InterPro"/>
</dbReference>
<sequence>MAATLCPSKILYSFLLIILSSIPQSSSQSASPQNLETFFPFPLTPPQNQPVLPPTSPVSPPPLLPQPLPATPASSPSTSKKTVGAAVGITAASTLVLSGLLFFLFLRYSRRKKDETTSNPYAASPVMPQNGFTRFNGNLKGVIVDEDGLDVIYWRDLEGEDGNKGFGKQVPKNLKAEEKNVIAKDDHKKYVPPGTEVPLLRGKSSTSQSPLWNDTSQDSASTPYGGVSLMAVGKQDSSIQLGPRPLQPPPPPIPPRKGPTPPPPPLPKASSLGSVSKPPPISKGFATDSKMKQPSTGEGDGQVKLKPLHWDKVNRNVDHSMVWDNIEGGSFKVDGDLMEALFGYVATNRKSPRSNESTPKGDKQGPSPQVFILDTRKSQNTAIVLRSLAISRKEIIDALVQGEDLNLETLEKLTRIAPTKEEESEILAFDGDPTRLADAESFLYHLLKSVPSAFTRFNAMLFKSNFKSETPHLKESFQTLDLGCKELRARGLLLKLLEAILKAGNRMNAGTSRGNAQAFNLTALRKLSDVKSTDGKTTLLHFVVEEVVRAEGKRCVLNRMNRNSSQSSSTDSSGRENSQSREEREKEYIMLGLPIVGGLSAEFSNVKKAATIDYDGLVKTSAALAAQIAEIRKHVQECDRDGGGFAKEMKTFLHAAEEELRNIREEQSRVMEHVKRTTEYFQAGASKDKGWQPLQIFVIVTDFLGMVDKACVDITKSLQKGKPASATSAGSSSPESPKTRPSVKFPKLPANFLSSKEQF</sequence>
<dbReference type="Proteomes" id="UP000295252">
    <property type="component" value="Chromosome III"/>
</dbReference>
<evidence type="ECO:0000313" key="8">
    <source>
        <dbReference type="EMBL" id="CDP00230.1"/>
    </source>
</evidence>
<feature type="compositionally biased region" description="Pro residues" evidence="4">
    <location>
        <begin position="245"/>
        <end position="267"/>
    </location>
</feature>
<feature type="region of interest" description="Disordered" evidence="4">
    <location>
        <begin position="558"/>
        <end position="584"/>
    </location>
</feature>
<name>A0A068TVD7_COFCA</name>
<feature type="compositionally biased region" description="Low complexity" evidence="4">
    <location>
        <begin position="720"/>
        <end position="736"/>
    </location>
</feature>
<proteinExistence type="inferred from homology"/>
<evidence type="ECO:0000256" key="5">
    <source>
        <dbReference type="SAM" id="Phobius"/>
    </source>
</evidence>
<reference evidence="9" key="1">
    <citation type="journal article" date="2014" name="Science">
        <title>The coffee genome provides insight into the convergent evolution of caffeine biosynthesis.</title>
        <authorList>
            <person name="Denoeud F."/>
            <person name="Carretero-Paulet L."/>
            <person name="Dereeper A."/>
            <person name="Droc G."/>
            <person name="Guyot R."/>
            <person name="Pietrella M."/>
            <person name="Zheng C."/>
            <person name="Alberti A."/>
            <person name="Anthony F."/>
            <person name="Aprea G."/>
            <person name="Aury J.M."/>
            <person name="Bento P."/>
            <person name="Bernard M."/>
            <person name="Bocs S."/>
            <person name="Campa C."/>
            <person name="Cenci A."/>
            <person name="Combes M.C."/>
            <person name="Crouzillat D."/>
            <person name="Da Silva C."/>
            <person name="Daddiego L."/>
            <person name="De Bellis F."/>
            <person name="Dussert S."/>
            <person name="Garsmeur O."/>
            <person name="Gayraud T."/>
            <person name="Guignon V."/>
            <person name="Jahn K."/>
            <person name="Jamilloux V."/>
            <person name="Joet T."/>
            <person name="Labadie K."/>
            <person name="Lan T."/>
            <person name="Leclercq J."/>
            <person name="Lepelley M."/>
            <person name="Leroy T."/>
            <person name="Li L.T."/>
            <person name="Librado P."/>
            <person name="Lopez L."/>
            <person name="Munoz A."/>
            <person name="Noel B."/>
            <person name="Pallavicini A."/>
            <person name="Perrotta G."/>
            <person name="Poncet V."/>
            <person name="Pot D."/>
            <person name="Priyono X."/>
            <person name="Rigoreau M."/>
            <person name="Rouard M."/>
            <person name="Rozas J."/>
            <person name="Tranchant-Dubreuil C."/>
            <person name="VanBuren R."/>
            <person name="Zhang Q."/>
            <person name="Andrade A.C."/>
            <person name="Argout X."/>
            <person name="Bertrand B."/>
            <person name="de Kochko A."/>
            <person name="Graziosi G."/>
            <person name="Henry R.J."/>
            <person name="Jayarama X."/>
            <person name="Ming R."/>
            <person name="Nagai C."/>
            <person name="Rounsley S."/>
            <person name="Sankoff D."/>
            <person name="Giuliano G."/>
            <person name="Albert V.A."/>
            <person name="Wincker P."/>
            <person name="Lashermes P."/>
        </authorList>
    </citation>
    <scope>NUCLEOTIDE SEQUENCE [LARGE SCALE GENOMIC DNA]</scope>
    <source>
        <strain evidence="9">cv. DH200-94</strain>
    </source>
</reference>
<dbReference type="SUPFAM" id="SSF101447">
    <property type="entry name" value="Formin homology 2 domain (FH2 domain)"/>
    <property type="match status" value="1"/>
</dbReference>
<evidence type="ECO:0000313" key="9">
    <source>
        <dbReference type="Proteomes" id="UP000295252"/>
    </source>
</evidence>
<protein>
    <recommendedName>
        <fullName evidence="2">Formin-like protein</fullName>
    </recommendedName>
</protein>
<gene>
    <name evidence="8" type="ORF">GSCOC_T00032111001</name>
</gene>
<dbReference type="SMART" id="SM00498">
    <property type="entry name" value="FH2"/>
    <property type="match status" value="1"/>
</dbReference>
<dbReference type="Pfam" id="PF02181">
    <property type="entry name" value="FH2"/>
    <property type="match status" value="1"/>
</dbReference>
<keyword evidence="3" id="KW-0175">Coiled coil</keyword>
<feature type="compositionally biased region" description="Low complexity" evidence="4">
    <location>
        <begin position="71"/>
        <end position="80"/>
    </location>
</feature>
<feature type="region of interest" description="Disordered" evidence="4">
    <location>
        <begin position="349"/>
        <end position="368"/>
    </location>
</feature>
<feature type="compositionally biased region" description="Polar residues" evidence="4">
    <location>
        <begin position="203"/>
        <end position="222"/>
    </location>
</feature>
<dbReference type="PANTHER" id="PTHR23213:SF354">
    <property type="entry name" value="FORMIN-LIKE PROTEIN 4"/>
    <property type="match status" value="1"/>
</dbReference>
<dbReference type="OMA" id="VLQCMAD"/>
<dbReference type="EMBL" id="HG739089">
    <property type="protein sequence ID" value="CDP00230.1"/>
    <property type="molecule type" value="Genomic_DNA"/>
</dbReference>
<feature type="compositionally biased region" description="Basic and acidic residues" evidence="4">
    <location>
        <begin position="180"/>
        <end position="189"/>
    </location>
</feature>
<keyword evidence="5" id="KW-1133">Transmembrane helix</keyword>
<dbReference type="InterPro" id="IPR015425">
    <property type="entry name" value="FH2_Formin"/>
</dbReference>
<dbReference type="PhylomeDB" id="A0A068TVD7"/>
<dbReference type="GO" id="GO:0051015">
    <property type="term" value="F:actin filament binding"/>
    <property type="evidence" value="ECO:0007669"/>
    <property type="project" value="InterPro"/>
</dbReference>
<accession>A0A068TVD7</accession>
<feature type="chain" id="PRO_5001657357" description="Formin-like protein" evidence="6">
    <location>
        <begin position="28"/>
        <end position="759"/>
    </location>
</feature>
<evidence type="ECO:0000256" key="1">
    <source>
        <dbReference type="ARBA" id="ARBA00025793"/>
    </source>
</evidence>
<evidence type="ECO:0000259" key="7">
    <source>
        <dbReference type="PROSITE" id="PS51444"/>
    </source>
</evidence>
<evidence type="ECO:0000256" key="3">
    <source>
        <dbReference type="SAM" id="Coils"/>
    </source>
</evidence>
<feature type="transmembrane region" description="Helical" evidence="5">
    <location>
        <begin position="83"/>
        <end position="106"/>
    </location>
</feature>